<organism evidence="1 2">
    <name type="scientific">Halopseudomonas salina</name>
    <dbReference type="NCBI Taxonomy" id="1323744"/>
    <lineage>
        <taxon>Bacteria</taxon>
        <taxon>Pseudomonadati</taxon>
        <taxon>Pseudomonadota</taxon>
        <taxon>Gammaproteobacteria</taxon>
        <taxon>Pseudomonadales</taxon>
        <taxon>Pseudomonadaceae</taxon>
        <taxon>Halopseudomonas</taxon>
    </lineage>
</organism>
<protein>
    <submittedName>
        <fullName evidence="1">Uncharacterized protein</fullName>
    </submittedName>
</protein>
<gene>
    <name evidence="1" type="ORF">GCM10007418_03750</name>
</gene>
<proteinExistence type="predicted"/>
<name>A0ABQ1NY79_9GAMM</name>
<reference evidence="2" key="1">
    <citation type="journal article" date="2019" name="Int. J. Syst. Evol. Microbiol.">
        <title>The Global Catalogue of Microorganisms (GCM) 10K type strain sequencing project: providing services to taxonomists for standard genome sequencing and annotation.</title>
        <authorList>
            <consortium name="The Broad Institute Genomics Platform"/>
            <consortium name="The Broad Institute Genome Sequencing Center for Infectious Disease"/>
            <person name="Wu L."/>
            <person name="Ma J."/>
        </authorList>
    </citation>
    <scope>NUCLEOTIDE SEQUENCE [LARGE SCALE GENOMIC DNA]</scope>
    <source>
        <strain evidence="2">CGMCC 1.12482</strain>
    </source>
</reference>
<dbReference type="RefSeq" id="WP_150277538.1">
    <property type="nucleotide sequence ID" value="NZ_BMFF01000001.1"/>
</dbReference>
<dbReference type="EMBL" id="BMFF01000001">
    <property type="protein sequence ID" value="GGC87221.1"/>
    <property type="molecule type" value="Genomic_DNA"/>
</dbReference>
<evidence type="ECO:0000313" key="1">
    <source>
        <dbReference type="EMBL" id="GGC87221.1"/>
    </source>
</evidence>
<sequence length="94" mass="10389">MIRLSPISQLLLPAQVRCTGSFHVKFAGHRHAPGHQPPNATLQVHQEANQVRCHLRAGLDFHTLNLPTIPADKLTARIKEWIEDCANGRLEGAA</sequence>
<evidence type="ECO:0000313" key="2">
    <source>
        <dbReference type="Proteomes" id="UP000638188"/>
    </source>
</evidence>
<comment type="caution">
    <text evidence="1">The sequence shown here is derived from an EMBL/GenBank/DDBJ whole genome shotgun (WGS) entry which is preliminary data.</text>
</comment>
<keyword evidence="2" id="KW-1185">Reference proteome</keyword>
<accession>A0ABQ1NY79</accession>
<dbReference type="Proteomes" id="UP000638188">
    <property type="component" value="Unassembled WGS sequence"/>
</dbReference>